<accession>A0ABX7FGZ7</accession>
<dbReference type="Proteomes" id="UP000596248">
    <property type="component" value="Chromosome"/>
</dbReference>
<evidence type="ECO:0000313" key="1">
    <source>
        <dbReference type="EMBL" id="QRG65336.1"/>
    </source>
</evidence>
<organism evidence="1 2">
    <name type="scientific">Brevibacillus choshinensis</name>
    <dbReference type="NCBI Taxonomy" id="54911"/>
    <lineage>
        <taxon>Bacteria</taxon>
        <taxon>Bacillati</taxon>
        <taxon>Bacillota</taxon>
        <taxon>Bacilli</taxon>
        <taxon>Bacillales</taxon>
        <taxon>Paenibacillaceae</taxon>
        <taxon>Brevibacillus</taxon>
    </lineage>
</organism>
<keyword evidence="2" id="KW-1185">Reference proteome</keyword>
<dbReference type="EMBL" id="CP069127">
    <property type="protein sequence ID" value="QRG65336.1"/>
    <property type="molecule type" value="Genomic_DNA"/>
</dbReference>
<name>A0ABX7FGZ7_BRECH</name>
<proteinExistence type="predicted"/>
<evidence type="ECO:0000313" key="2">
    <source>
        <dbReference type="Proteomes" id="UP000596248"/>
    </source>
</evidence>
<protein>
    <submittedName>
        <fullName evidence="1">Uncharacterized protein</fullName>
    </submittedName>
</protein>
<gene>
    <name evidence="1" type="ORF">JNE38_17055</name>
</gene>
<reference evidence="1 2" key="1">
    <citation type="submission" date="2021-01" db="EMBL/GenBank/DDBJ databases">
        <title>Identification of strong promoters based on the transcriptome of Brevibacillus choshinensis.</title>
        <authorList>
            <person name="Yao D."/>
            <person name="Zhang K."/>
            <person name="Wu J."/>
        </authorList>
    </citation>
    <scope>NUCLEOTIDE SEQUENCE [LARGE SCALE GENOMIC DNA]</scope>
    <source>
        <strain evidence="1 2">HPD31-SP3</strain>
    </source>
</reference>
<sequence>MSRAFETFTSPLSWQQLSLLLDTVQYFEDAPKWLSIPNEQGASVAVPMTAETLRAMLGCVREEDAFTRVPFSLDWEDGSEDGKGVLVVSLPNGETVRQLTVLSMFSQV</sequence>
<dbReference type="RefSeq" id="WP_203254854.1">
    <property type="nucleotide sequence ID" value="NZ_CP069127.1"/>
</dbReference>